<dbReference type="GO" id="GO:0020037">
    <property type="term" value="F:heme binding"/>
    <property type="evidence" value="ECO:0007669"/>
    <property type="project" value="InterPro"/>
</dbReference>
<evidence type="ECO:0000313" key="9">
    <source>
        <dbReference type="Proteomes" id="UP000095713"/>
    </source>
</evidence>
<dbReference type="Proteomes" id="UP000095713">
    <property type="component" value="Unassembled WGS sequence"/>
</dbReference>
<proteinExistence type="predicted"/>
<comment type="PTM">
    <text evidence="6">Binds 1 heme c group covalently per subunit.</text>
</comment>
<dbReference type="PRINTS" id="PR00606">
    <property type="entry name" value="CYTCHROMECID"/>
</dbReference>
<feature type="domain" description="Cytochrome c" evidence="7">
    <location>
        <begin position="48"/>
        <end position="133"/>
    </location>
</feature>
<accession>A0A1E5T9A5</accession>
<keyword evidence="1" id="KW-0813">Transport</keyword>
<evidence type="ECO:0000256" key="1">
    <source>
        <dbReference type="ARBA" id="ARBA00022448"/>
    </source>
</evidence>
<keyword evidence="9" id="KW-1185">Reference proteome</keyword>
<dbReference type="GO" id="GO:0009055">
    <property type="term" value="F:electron transfer activity"/>
    <property type="evidence" value="ECO:0007669"/>
    <property type="project" value="InterPro"/>
</dbReference>
<keyword evidence="2 6" id="KW-0349">Heme</keyword>
<dbReference type="OrthoDB" id="9814063at2"/>
<evidence type="ECO:0000256" key="4">
    <source>
        <dbReference type="ARBA" id="ARBA00022982"/>
    </source>
</evidence>
<name>A0A1E5T9A5_9FLAO</name>
<keyword evidence="3 6" id="KW-0479">Metal-binding</keyword>
<dbReference type="InterPro" id="IPR009056">
    <property type="entry name" value="Cyt_c-like_dom"/>
</dbReference>
<evidence type="ECO:0000313" key="8">
    <source>
        <dbReference type="EMBL" id="OEK07951.1"/>
    </source>
</evidence>
<dbReference type="PROSITE" id="PS51257">
    <property type="entry name" value="PROKAR_LIPOPROTEIN"/>
    <property type="match status" value="1"/>
</dbReference>
<dbReference type="SUPFAM" id="SSF46626">
    <property type="entry name" value="Cytochrome c"/>
    <property type="match status" value="1"/>
</dbReference>
<dbReference type="InterPro" id="IPR036909">
    <property type="entry name" value="Cyt_c-like_dom_sf"/>
</dbReference>
<evidence type="ECO:0000256" key="3">
    <source>
        <dbReference type="ARBA" id="ARBA00022723"/>
    </source>
</evidence>
<dbReference type="PROSITE" id="PS51007">
    <property type="entry name" value="CYTC"/>
    <property type="match status" value="1"/>
</dbReference>
<dbReference type="EMBL" id="MDJD01000043">
    <property type="protein sequence ID" value="OEK07951.1"/>
    <property type="molecule type" value="Genomic_DNA"/>
</dbReference>
<sequence>MKISKYLVLSFCSIVLVTSCDNKEEKKKGFTYEKQETKSKKTNESKVAVLTDGEVQPLLAKNTCIACHKKDEKAVGPSYGEIAKRNYSNQRIVELIYKPEPENWPEYKVPMIALPHVSKGEALKIAVWINSLKE</sequence>
<feature type="binding site" description="covalent" evidence="6">
    <location>
        <position position="111"/>
    </location>
    <ligand>
        <name>heme c</name>
        <dbReference type="ChEBI" id="CHEBI:61717"/>
    </ligand>
</feature>
<dbReference type="Gene3D" id="1.10.760.10">
    <property type="entry name" value="Cytochrome c-like domain"/>
    <property type="match status" value="1"/>
</dbReference>
<protein>
    <recommendedName>
        <fullName evidence="7">Cytochrome c domain-containing protein</fullName>
    </recommendedName>
</protein>
<reference evidence="8 9" key="1">
    <citation type="submission" date="2016-05" db="EMBL/GenBank/DDBJ databases">
        <title>Draft Genome Sequence of Algibacter sp. Strain SK-16 Isolated from the Surface Water of Aburatsubo Inlet.</title>
        <authorList>
            <person name="Wong S.-K."/>
            <person name="Yoshizawa S."/>
            <person name="Nakajima Y."/>
            <person name="Ogura Y."/>
            <person name="Tetsuya H."/>
            <person name="Hamasaki K."/>
        </authorList>
    </citation>
    <scope>NUCLEOTIDE SEQUENCE [LARGE SCALE GENOMIC DNA]</scope>
    <source>
        <strain evidence="8 9">SK-16</strain>
    </source>
</reference>
<dbReference type="RefSeq" id="WP_069830409.1">
    <property type="nucleotide sequence ID" value="NZ_MDJD01000043.1"/>
</dbReference>
<evidence type="ECO:0000256" key="5">
    <source>
        <dbReference type="ARBA" id="ARBA00023004"/>
    </source>
</evidence>
<dbReference type="GO" id="GO:0005506">
    <property type="term" value="F:iron ion binding"/>
    <property type="evidence" value="ECO:0007669"/>
    <property type="project" value="InterPro"/>
</dbReference>
<keyword evidence="4" id="KW-0249">Electron transport</keyword>
<dbReference type="InterPro" id="IPR002324">
    <property type="entry name" value="Cyt_c_ID"/>
</dbReference>
<comment type="caution">
    <text evidence="8">The sequence shown here is derived from an EMBL/GenBank/DDBJ whole genome shotgun (WGS) entry which is preliminary data.</text>
</comment>
<keyword evidence="5 6" id="KW-0408">Iron</keyword>
<feature type="binding site" description="covalent" evidence="6">
    <location>
        <position position="68"/>
    </location>
    <ligand>
        <name>heme c</name>
        <dbReference type="ChEBI" id="CHEBI:61717"/>
    </ligand>
</feature>
<feature type="binding site" description="covalent" evidence="6">
    <location>
        <position position="64"/>
    </location>
    <ligand>
        <name>heme c</name>
        <dbReference type="ChEBI" id="CHEBI:61717"/>
    </ligand>
</feature>
<gene>
    <name evidence="8" type="ORF">A8C32_15920</name>
</gene>
<evidence type="ECO:0000259" key="7">
    <source>
        <dbReference type="PROSITE" id="PS51007"/>
    </source>
</evidence>
<dbReference type="AlphaFoldDB" id="A0A1E5T9A5"/>
<evidence type="ECO:0000256" key="2">
    <source>
        <dbReference type="ARBA" id="ARBA00022617"/>
    </source>
</evidence>
<evidence type="ECO:0000256" key="6">
    <source>
        <dbReference type="PIRSR" id="PIRSR602324-1"/>
    </source>
</evidence>
<organism evidence="8 9">
    <name type="scientific">Flavivirga aquatica</name>
    <dbReference type="NCBI Taxonomy" id="1849968"/>
    <lineage>
        <taxon>Bacteria</taxon>
        <taxon>Pseudomonadati</taxon>
        <taxon>Bacteroidota</taxon>
        <taxon>Flavobacteriia</taxon>
        <taxon>Flavobacteriales</taxon>
        <taxon>Flavobacteriaceae</taxon>
        <taxon>Flavivirga</taxon>
    </lineage>
</organism>
<dbReference type="STRING" id="1849968.A8C32_15920"/>